<dbReference type="PANTHER" id="PTHR38733">
    <property type="entry name" value="PROTEIN MCRC"/>
    <property type="match status" value="1"/>
</dbReference>
<dbReference type="EMBL" id="JBDZDV010000002">
    <property type="protein sequence ID" value="MET3110776.1"/>
    <property type="molecule type" value="Genomic_DNA"/>
</dbReference>
<name>A0ABV2E8Y0_9STAP</name>
<proteinExistence type="predicted"/>
<organism evidence="1 2">
    <name type="scientific">Salinicoccus halitifaciens</name>
    <dbReference type="NCBI Taxonomy" id="1073415"/>
    <lineage>
        <taxon>Bacteria</taxon>
        <taxon>Bacillati</taxon>
        <taxon>Bacillota</taxon>
        <taxon>Bacilli</taxon>
        <taxon>Bacillales</taxon>
        <taxon>Staphylococcaceae</taxon>
        <taxon>Salinicoccus</taxon>
    </lineage>
</organism>
<comment type="caution">
    <text evidence="1">The sequence shown here is derived from an EMBL/GenBank/DDBJ whole genome shotgun (WGS) entry which is preliminary data.</text>
</comment>
<sequence>MKKDNTIFIKNTYYMLSYAFSVLKQSNYDEIEGEDFDNIHNLFAAILSKGLSQQLKQGLYREYTNQTEDLAVMHGKIDMQGTIRNKIARKQMLTCNYDALSENNLLNQIIKTTVLMLIRHADVDIEYKSILKKEMLYFSDVEMIEPGAINWSTIRFHRNTQAYRMLISICRFIIEGMLLSTDKGGYKMATFIDEQRMSRLYEKFILEYYRKEYPHFDVRSSQIPWGIDDDMNDMLPVMQSDITLTYGNRVLIIDAKYYAHNTQSYFGPNKIHSSNMYQIFAYVKNKAYEEKTSSREISGMLLYARTDEAVQPDNEYRMSGNKISVKTLDLNQEFIAIAAQLNAIADELEG</sequence>
<evidence type="ECO:0000313" key="2">
    <source>
        <dbReference type="Proteomes" id="UP001549019"/>
    </source>
</evidence>
<accession>A0ABV2E8Y0</accession>
<dbReference type="InterPro" id="IPR014407">
    <property type="entry name" value="McrC_bac"/>
</dbReference>
<reference evidence="1 2" key="1">
    <citation type="submission" date="2024-05" db="EMBL/GenBank/DDBJ databases">
        <title>Genomic Encyclopedia of Type Strains, Phase IV (KMG-IV): sequencing the most valuable type-strain genomes for metagenomic binning, comparative biology and taxonomic classification.</title>
        <authorList>
            <person name="Goeker M."/>
        </authorList>
    </citation>
    <scope>NUCLEOTIDE SEQUENCE [LARGE SCALE GENOMIC DNA]</scope>
    <source>
        <strain evidence="1 2">DSM 25286</strain>
    </source>
</reference>
<keyword evidence="2" id="KW-1185">Reference proteome</keyword>
<dbReference type="Proteomes" id="UP001549019">
    <property type="component" value="Unassembled WGS sequence"/>
</dbReference>
<evidence type="ECO:0000313" key="1">
    <source>
        <dbReference type="EMBL" id="MET3110776.1"/>
    </source>
</evidence>
<dbReference type="Pfam" id="PF10117">
    <property type="entry name" value="McrBC"/>
    <property type="match status" value="1"/>
</dbReference>
<dbReference type="RefSeq" id="WP_230821646.1">
    <property type="nucleotide sequence ID" value="NZ_JAJNCU010000003.1"/>
</dbReference>
<dbReference type="NCBIfam" id="NF007277">
    <property type="entry name" value="PRK09736.1"/>
    <property type="match status" value="1"/>
</dbReference>
<gene>
    <name evidence="1" type="ORF">ABHD89_001178</name>
</gene>
<dbReference type="InterPro" id="IPR019292">
    <property type="entry name" value="McrC"/>
</dbReference>
<protein>
    <submittedName>
        <fullName evidence="1">5-methylcytosine-specific restriction enzyme subunit McrC</fullName>
    </submittedName>
</protein>
<dbReference type="PANTHER" id="PTHR38733:SF1">
    <property type="entry name" value="TYPE IV METHYL-DIRECTED RESTRICTION ENZYME ECOKMCRBC"/>
    <property type="match status" value="1"/>
</dbReference>
<dbReference type="PIRSF" id="PIRSF003109">
    <property type="entry name" value="McrC"/>
    <property type="match status" value="1"/>
</dbReference>